<evidence type="ECO:0000256" key="2">
    <source>
        <dbReference type="ARBA" id="ARBA00008028"/>
    </source>
</evidence>
<keyword evidence="5 8" id="KW-0653">Protein transport</keyword>
<dbReference type="STRING" id="5466.A0A4R8QYM0"/>
<dbReference type="InterPro" id="IPR036034">
    <property type="entry name" value="PDZ_sf"/>
</dbReference>
<dbReference type="InterPro" id="IPR005225">
    <property type="entry name" value="Small_GTP-bd"/>
</dbReference>
<comment type="similarity">
    <text evidence="2 8">Belongs to the small GTPase superfamily. Ran family.</text>
</comment>
<dbReference type="FunFam" id="3.40.50.300:FF:000369">
    <property type="entry name" value="GTP-binding nuclear protein"/>
    <property type="match status" value="1"/>
</dbReference>
<dbReference type="CDD" id="cd00877">
    <property type="entry name" value="Ran"/>
    <property type="match status" value="1"/>
</dbReference>
<evidence type="ECO:0000256" key="1">
    <source>
        <dbReference type="ARBA" id="ARBA00004123"/>
    </source>
</evidence>
<dbReference type="PRINTS" id="PR00627">
    <property type="entry name" value="GTPRANTC4"/>
</dbReference>
<keyword evidence="7 8" id="KW-0539">Nucleus</keyword>
<dbReference type="GO" id="GO:0000054">
    <property type="term" value="P:ribosomal subunit export from nucleus"/>
    <property type="evidence" value="ECO:0007669"/>
    <property type="project" value="TreeGrafter"/>
</dbReference>
<comment type="function">
    <text evidence="8">GTP-binding protein involved in nucleocytoplasmic transport. Required for the import of protein into the nucleus and also for RNA export. Involved in chromatin condensation and control of cell cycle.</text>
</comment>
<keyword evidence="4 8" id="KW-0547">Nucleotide-binding</keyword>
<dbReference type="Gene3D" id="6.10.140.1710">
    <property type="match status" value="1"/>
</dbReference>
<evidence type="ECO:0000256" key="7">
    <source>
        <dbReference type="ARBA" id="ARBA00023242"/>
    </source>
</evidence>
<dbReference type="GO" id="GO:0005634">
    <property type="term" value="C:nucleus"/>
    <property type="evidence" value="ECO:0007669"/>
    <property type="project" value="UniProtKB-SubCell"/>
</dbReference>
<keyword evidence="6 8" id="KW-0342">GTP-binding</keyword>
<feature type="domain" description="Nas2 N-terminal" evidence="11">
    <location>
        <begin position="29"/>
        <end position="106"/>
    </location>
</feature>
<dbReference type="NCBIfam" id="TIGR00231">
    <property type="entry name" value="small_GTP"/>
    <property type="match status" value="1"/>
</dbReference>
<accession>A0A4R8QYM0</accession>
<dbReference type="SMART" id="SM00173">
    <property type="entry name" value="RAS"/>
    <property type="match status" value="1"/>
</dbReference>
<feature type="compositionally biased region" description="Polar residues" evidence="9">
    <location>
        <begin position="109"/>
        <end position="119"/>
    </location>
</feature>
<evidence type="ECO:0000256" key="9">
    <source>
        <dbReference type="SAM" id="MobiDB-lite"/>
    </source>
</evidence>
<dbReference type="Pfam" id="PF00071">
    <property type="entry name" value="Ras"/>
    <property type="match status" value="1"/>
</dbReference>
<dbReference type="GO" id="GO:0003924">
    <property type="term" value="F:GTPase activity"/>
    <property type="evidence" value="ECO:0007669"/>
    <property type="project" value="InterPro"/>
</dbReference>
<dbReference type="SUPFAM" id="SSF50156">
    <property type="entry name" value="PDZ domain-like"/>
    <property type="match status" value="1"/>
</dbReference>
<evidence type="ECO:0000256" key="4">
    <source>
        <dbReference type="ARBA" id="ARBA00022741"/>
    </source>
</evidence>
<gene>
    <name evidence="12" type="primary">GSP1</name>
    <name evidence="12" type="ORF">CTRI78_v009042</name>
</gene>
<dbReference type="Pfam" id="PF00595">
    <property type="entry name" value="PDZ"/>
    <property type="match status" value="1"/>
</dbReference>
<dbReference type="InterPro" id="IPR001478">
    <property type="entry name" value="PDZ"/>
</dbReference>
<keyword evidence="3 8" id="KW-0813">Transport</keyword>
<dbReference type="AlphaFoldDB" id="A0A4R8QYM0"/>
<keyword evidence="13" id="KW-1185">Reference proteome</keyword>
<proteinExistence type="inferred from homology"/>
<feature type="domain" description="PDZ" evidence="10">
    <location>
        <begin position="142"/>
        <end position="185"/>
    </location>
</feature>
<dbReference type="Proteomes" id="UP000295703">
    <property type="component" value="Unassembled WGS sequence"/>
</dbReference>
<dbReference type="SUPFAM" id="SSF52540">
    <property type="entry name" value="P-loop containing nucleoside triphosphate hydrolases"/>
    <property type="match status" value="1"/>
</dbReference>
<dbReference type="PROSITE" id="PS51419">
    <property type="entry name" value="RAB"/>
    <property type="match status" value="1"/>
</dbReference>
<dbReference type="PROSITE" id="PS51418">
    <property type="entry name" value="RAN"/>
    <property type="match status" value="1"/>
</dbReference>
<evidence type="ECO:0000259" key="11">
    <source>
        <dbReference type="Pfam" id="PF18265"/>
    </source>
</evidence>
<evidence type="ECO:0000256" key="3">
    <source>
        <dbReference type="ARBA" id="ARBA00022448"/>
    </source>
</evidence>
<dbReference type="Pfam" id="PF18265">
    <property type="entry name" value="Nas2_N"/>
    <property type="match status" value="1"/>
</dbReference>
<comment type="caution">
    <text evidence="12">The sequence shown here is derived from an EMBL/GenBank/DDBJ whole genome shotgun (WGS) entry which is preliminary data.</text>
</comment>
<dbReference type="GO" id="GO:0005737">
    <property type="term" value="C:cytoplasm"/>
    <property type="evidence" value="ECO:0007669"/>
    <property type="project" value="TreeGrafter"/>
</dbReference>
<sequence>MDNIHAPTVPSGPTTVSATNGDLAHLTFADLQRKKDDMEAELKALGAVLDSHGADMNTPLTTGDGFPRADIDVAQVRTTRARIIHLRNDYRGLMTIIEKHLHEHFASLQENEVDSSNPASRADDRMPSLPESTPTQPLERAFARVNSVVPGSPAEVAGLKPGDEIRKFGYVNYSNHDSLRKVAECVQGNEGTTFVKRHLTGEFEKKYMATLGVEVHPLGFTTNFGQIQFDVWDTAGQEKFGGLRDGYYINGQCGIIMFDVTSRITYKNVPNWHRDLVRVCENIPIVLCGNKVDVKERKVKAKTITFHRKKNLQYYDISAKSNYNFEKPFLWLARKLVGNPALEFVAAPALAPPTAQVDEKLLEQYRKEMDEAANMPLPGELSDEDL</sequence>
<evidence type="ECO:0000313" key="12">
    <source>
        <dbReference type="EMBL" id="TDZ46098.1"/>
    </source>
</evidence>
<dbReference type="Gene3D" id="2.30.42.10">
    <property type="match status" value="1"/>
</dbReference>
<evidence type="ECO:0000313" key="13">
    <source>
        <dbReference type="Proteomes" id="UP000295703"/>
    </source>
</evidence>
<organism evidence="12 13">
    <name type="scientific">Colletotrichum trifolii</name>
    <dbReference type="NCBI Taxonomy" id="5466"/>
    <lineage>
        <taxon>Eukaryota</taxon>
        <taxon>Fungi</taxon>
        <taxon>Dikarya</taxon>
        <taxon>Ascomycota</taxon>
        <taxon>Pezizomycotina</taxon>
        <taxon>Sordariomycetes</taxon>
        <taxon>Hypocreomycetidae</taxon>
        <taxon>Glomerellales</taxon>
        <taxon>Glomerellaceae</taxon>
        <taxon>Colletotrichum</taxon>
        <taxon>Colletotrichum orbiculare species complex</taxon>
    </lineage>
</organism>
<dbReference type="InterPro" id="IPR001806">
    <property type="entry name" value="Small_GTPase"/>
</dbReference>
<reference evidence="12 13" key="1">
    <citation type="submission" date="2018-12" db="EMBL/GenBank/DDBJ databases">
        <title>Genome sequence and assembly of Colletotrichum trifolii.</title>
        <authorList>
            <person name="Gan P."/>
            <person name="Shirasu K."/>
        </authorList>
    </citation>
    <scope>NUCLEOTIDE SEQUENCE [LARGE SCALE GENOMIC DNA]</scope>
    <source>
        <strain evidence="12 13">543-2</strain>
    </source>
</reference>
<dbReference type="Gene3D" id="3.40.50.300">
    <property type="entry name" value="P-loop containing nucleotide triphosphate hydrolases"/>
    <property type="match status" value="1"/>
</dbReference>
<dbReference type="SMART" id="SM00174">
    <property type="entry name" value="RHO"/>
    <property type="match status" value="1"/>
</dbReference>
<name>A0A4R8QYM0_COLTR</name>
<protein>
    <recommendedName>
        <fullName evidence="8">GTP-binding nuclear protein</fullName>
    </recommendedName>
</protein>
<comment type="subcellular location">
    <subcellularLocation>
        <location evidence="1 8">Nucleus</location>
    </subcellularLocation>
</comment>
<dbReference type="GO" id="GO:0006606">
    <property type="term" value="P:protein import into nucleus"/>
    <property type="evidence" value="ECO:0007669"/>
    <property type="project" value="TreeGrafter"/>
</dbReference>
<dbReference type="SMART" id="SM00175">
    <property type="entry name" value="RAB"/>
    <property type="match status" value="1"/>
</dbReference>
<dbReference type="PANTHER" id="PTHR24071:SF0">
    <property type="entry name" value="GTP-BINDING NUCLEAR PROTEIN RAN"/>
    <property type="match status" value="1"/>
</dbReference>
<evidence type="ECO:0000256" key="8">
    <source>
        <dbReference type="RuleBase" id="RU363057"/>
    </source>
</evidence>
<dbReference type="EMBL" id="RYZW01000117">
    <property type="protein sequence ID" value="TDZ46098.1"/>
    <property type="molecule type" value="Genomic_DNA"/>
</dbReference>
<evidence type="ECO:0000256" key="5">
    <source>
        <dbReference type="ARBA" id="ARBA00022927"/>
    </source>
</evidence>
<dbReference type="InterPro" id="IPR040815">
    <property type="entry name" value="Nas2_N"/>
</dbReference>
<dbReference type="GO" id="GO:0005525">
    <property type="term" value="F:GTP binding"/>
    <property type="evidence" value="ECO:0007669"/>
    <property type="project" value="UniProtKB-KW"/>
</dbReference>
<dbReference type="InterPro" id="IPR027417">
    <property type="entry name" value="P-loop_NTPase"/>
</dbReference>
<dbReference type="InterPro" id="IPR002041">
    <property type="entry name" value="Ran_GTPase"/>
</dbReference>
<dbReference type="SMART" id="SM00176">
    <property type="entry name" value="RAN"/>
    <property type="match status" value="1"/>
</dbReference>
<feature type="region of interest" description="Disordered" evidence="9">
    <location>
        <begin position="109"/>
        <end position="135"/>
    </location>
</feature>
<dbReference type="PANTHER" id="PTHR24071">
    <property type="entry name" value="RAN GTPASE"/>
    <property type="match status" value="1"/>
</dbReference>
<evidence type="ECO:0000259" key="10">
    <source>
        <dbReference type="Pfam" id="PF00595"/>
    </source>
</evidence>
<evidence type="ECO:0000256" key="6">
    <source>
        <dbReference type="ARBA" id="ARBA00023134"/>
    </source>
</evidence>